<protein>
    <submittedName>
        <fullName evidence="1">Uncharacterized protein</fullName>
    </submittedName>
</protein>
<sequence length="113" mass="12644">MVCWRAMLIVCGGKCRWYVRGDVDSTSGVMLMLCEKAMLTACRGQWRRFVGGNVHGTSGTMSTAFREKTKHCRCNAGGTSGRRHRRHRCLGGGAGLTPWPCRRRLAPPWCQRS</sequence>
<evidence type="ECO:0000313" key="1">
    <source>
        <dbReference type="EMBL" id="MXU90219.1"/>
    </source>
</evidence>
<proteinExistence type="predicted"/>
<name>A0A6B0UKB8_IXORI</name>
<organism evidence="1">
    <name type="scientific">Ixodes ricinus</name>
    <name type="common">Common tick</name>
    <name type="synonym">Acarus ricinus</name>
    <dbReference type="NCBI Taxonomy" id="34613"/>
    <lineage>
        <taxon>Eukaryota</taxon>
        <taxon>Metazoa</taxon>
        <taxon>Ecdysozoa</taxon>
        <taxon>Arthropoda</taxon>
        <taxon>Chelicerata</taxon>
        <taxon>Arachnida</taxon>
        <taxon>Acari</taxon>
        <taxon>Parasitiformes</taxon>
        <taxon>Ixodida</taxon>
        <taxon>Ixodoidea</taxon>
        <taxon>Ixodidae</taxon>
        <taxon>Ixodinae</taxon>
        <taxon>Ixodes</taxon>
    </lineage>
</organism>
<reference evidence="1" key="1">
    <citation type="submission" date="2019-12" db="EMBL/GenBank/DDBJ databases">
        <title>An insight into the sialome of adult female Ixodes ricinus ticks feeding for 6 days.</title>
        <authorList>
            <person name="Perner J."/>
            <person name="Ribeiro J.M.C."/>
        </authorList>
    </citation>
    <scope>NUCLEOTIDE SEQUENCE</scope>
    <source>
        <strain evidence="1">Semi-engorged</strain>
        <tissue evidence="1">Salivary glands</tissue>
    </source>
</reference>
<dbReference type="EMBL" id="GIFC01008136">
    <property type="protein sequence ID" value="MXU90219.1"/>
    <property type="molecule type" value="Transcribed_RNA"/>
</dbReference>
<dbReference type="AlphaFoldDB" id="A0A6B0UKB8"/>
<accession>A0A6B0UKB8</accession>